<dbReference type="PANTHER" id="PTHR48063:SF111">
    <property type="entry name" value="LEUCINE-RICH REPEAT-CONTAINING N-TERMINAL PLANT-TYPE DOMAIN-CONTAINING PROTEIN"/>
    <property type="match status" value="1"/>
</dbReference>
<dbReference type="Pfam" id="PF00560">
    <property type="entry name" value="LRR_1"/>
    <property type="match status" value="11"/>
</dbReference>
<feature type="compositionally biased region" description="Basic and acidic residues" evidence="15">
    <location>
        <begin position="980"/>
        <end position="991"/>
    </location>
</feature>
<dbReference type="SUPFAM" id="SSF75217">
    <property type="entry name" value="alpha/beta knot"/>
    <property type="match status" value="1"/>
</dbReference>
<comment type="caution">
    <text evidence="19">The sequence shown here is derived from an EMBL/GenBank/DDBJ whole genome shotgun (WGS) entry which is preliminary data.</text>
</comment>
<comment type="subcellular location">
    <subcellularLocation>
        <location evidence="1">Cell membrane</location>
        <topology evidence="1">Single-pass type I membrane protein</topology>
    </subcellularLocation>
</comment>
<dbReference type="Pfam" id="PF23598">
    <property type="entry name" value="LRR_14"/>
    <property type="match status" value="1"/>
</dbReference>
<name>A0A426YU75_ENSVE</name>
<keyword evidence="13" id="KW-0472">Membrane</keyword>
<keyword evidence="12" id="KW-1133">Transmembrane helix</keyword>
<evidence type="ECO:0000256" key="7">
    <source>
        <dbReference type="ARBA" id="ARBA00022692"/>
    </source>
</evidence>
<evidence type="ECO:0000256" key="13">
    <source>
        <dbReference type="ARBA" id="ARBA00023136"/>
    </source>
</evidence>
<dbReference type="Pfam" id="PF03587">
    <property type="entry name" value="EMG1"/>
    <property type="match status" value="1"/>
</dbReference>
<keyword evidence="11" id="KW-0694">RNA-binding</keyword>
<evidence type="ECO:0000256" key="9">
    <source>
        <dbReference type="ARBA" id="ARBA00022730"/>
    </source>
</evidence>
<evidence type="ECO:0000256" key="15">
    <source>
        <dbReference type="SAM" id="MobiDB-lite"/>
    </source>
</evidence>
<dbReference type="EMBL" id="AMZH03010163">
    <property type="protein sequence ID" value="RRT55280.1"/>
    <property type="molecule type" value="Genomic_DNA"/>
</dbReference>
<feature type="region of interest" description="Disordered" evidence="15">
    <location>
        <begin position="960"/>
        <end position="1004"/>
    </location>
</feature>
<feature type="domain" description="Leucine-rich repeat-containing N-terminal plant-type" evidence="17">
    <location>
        <begin position="34"/>
        <end position="70"/>
    </location>
</feature>
<dbReference type="GO" id="GO:0070475">
    <property type="term" value="P:rRNA base methylation"/>
    <property type="evidence" value="ECO:0007669"/>
    <property type="project" value="InterPro"/>
</dbReference>
<dbReference type="Pfam" id="PF13855">
    <property type="entry name" value="LRR_8"/>
    <property type="match status" value="1"/>
</dbReference>
<dbReference type="InterPro" id="IPR055414">
    <property type="entry name" value="LRR_R13L4/SHOC2-like"/>
</dbReference>
<organism evidence="19 20">
    <name type="scientific">Ensete ventricosum</name>
    <name type="common">Abyssinian banana</name>
    <name type="synonym">Musa ensete</name>
    <dbReference type="NCBI Taxonomy" id="4639"/>
    <lineage>
        <taxon>Eukaryota</taxon>
        <taxon>Viridiplantae</taxon>
        <taxon>Streptophyta</taxon>
        <taxon>Embryophyta</taxon>
        <taxon>Tracheophyta</taxon>
        <taxon>Spermatophyta</taxon>
        <taxon>Magnoliopsida</taxon>
        <taxon>Liliopsida</taxon>
        <taxon>Zingiberales</taxon>
        <taxon>Musaceae</taxon>
        <taxon>Ensete</taxon>
    </lineage>
</organism>
<evidence type="ECO:0000256" key="11">
    <source>
        <dbReference type="ARBA" id="ARBA00022884"/>
    </source>
</evidence>
<dbReference type="InterPro" id="IPR029026">
    <property type="entry name" value="tRNA_m1G_MTases_N"/>
</dbReference>
<dbReference type="SUPFAM" id="SSF52058">
    <property type="entry name" value="L domain-like"/>
    <property type="match status" value="2"/>
</dbReference>
<dbReference type="InterPro" id="IPR046956">
    <property type="entry name" value="RLP23-like"/>
</dbReference>
<dbReference type="Pfam" id="PF08263">
    <property type="entry name" value="LRRNT_2"/>
    <property type="match status" value="1"/>
</dbReference>
<dbReference type="Gene3D" id="3.80.10.10">
    <property type="entry name" value="Ribonuclease Inhibitor"/>
    <property type="match status" value="5"/>
</dbReference>
<dbReference type="AlphaFoldDB" id="A0A426YU75"/>
<proteinExistence type="inferred from homology"/>
<dbReference type="InterPro" id="IPR032675">
    <property type="entry name" value="LRR_dom_sf"/>
</dbReference>
<evidence type="ECO:0000256" key="12">
    <source>
        <dbReference type="ARBA" id="ARBA00022989"/>
    </source>
</evidence>
<accession>A0A426YU75</accession>
<evidence type="ECO:0000256" key="14">
    <source>
        <dbReference type="ARBA" id="ARBA00023180"/>
    </source>
</evidence>
<dbReference type="PANTHER" id="PTHR48063">
    <property type="entry name" value="LRR RECEPTOR-LIKE KINASE"/>
    <property type="match status" value="1"/>
</dbReference>
<evidence type="ECO:0000256" key="2">
    <source>
        <dbReference type="ARBA" id="ARBA00008115"/>
    </source>
</evidence>
<keyword evidence="14" id="KW-0325">Glycoprotein</keyword>
<evidence type="ECO:0000256" key="3">
    <source>
        <dbReference type="ARBA" id="ARBA00009592"/>
    </source>
</evidence>
<keyword evidence="4" id="KW-1003">Cell membrane</keyword>
<keyword evidence="6" id="KW-0433">Leucine-rich repeat</keyword>
<evidence type="ECO:0000256" key="5">
    <source>
        <dbReference type="ARBA" id="ARBA00022517"/>
    </source>
</evidence>
<keyword evidence="7" id="KW-0812">Transmembrane</keyword>
<feature type="signal peptide" evidence="16">
    <location>
        <begin position="1"/>
        <end position="27"/>
    </location>
</feature>
<dbReference type="GO" id="GO:0005886">
    <property type="term" value="C:plasma membrane"/>
    <property type="evidence" value="ECO:0007669"/>
    <property type="project" value="UniProtKB-SubCell"/>
</dbReference>
<gene>
    <name evidence="19" type="ORF">B296_00039943</name>
</gene>
<dbReference type="GO" id="GO:0070037">
    <property type="term" value="F:rRNA (pseudouridine) methyltransferase activity"/>
    <property type="evidence" value="ECO:0007669"/>
    <property type="project" value="InterPro"/>
</dbReference>
<protein>
    <submittedName>
        <fullName evidence="19">Uncharacterized protein</fullName>
    </submittedName>
</protein>
<evidence type="ECO:0000256" key="10">
    <source>
        <dbReference type="ARBA" id="ARBA00022737"/>
    </source>
</evidence>
<evidence type="ECO:0000256" key="4">
    <source>
        <dbReference type="ARBA" id="ARBA00022475"/>
    </source>
</evidence>
<evidence type="ECO:0000256" key="1">
    <source>
        <dbReference type="ARBA" id="ARBA00004251"/>
    </source>
</evidence>
<keyword evidence="8 16" id="KW-0732">Signal</keyword>
<evidence type="ECO:0000259" key="17">
    <source>
        <dbReference type="Pfam" id="PF08263"/>
    </source>
</evidence>
<comment type="similarity">
    <text evidence="3">Belongs to the RLP family.</text>
</comment>
<dbReference type="InterPro" id="IPR005304">
    <property type="entry name" value="Rbsml_bgen_MeTrfase_EMG1/NEP1"/>
</dbReference>
<dbReference type="InterPro" id="IPR001611">
    <property type="entry name" value="Leu-rich_rpt"/>
</dbReference>
<dbReference type="GO" id="GO:0019843">
    <property type="term" value="F:rRNA binding"/>
    <property type="evidence" value="ECO:0007669"/>
    <property type="project" value="UniProtKB-KW"/>
</dbReference>
<dbReference type="SUPFAM" id="SSF52047">
    <property type="entry name" value="RNI-like"/>
    <property type="match status" value="1"/>
</dbReference>
<dbReference type="PRINTS" id="PR00019">
    <property type="entry name" value="LEURICHRPT"/>
</dbReference>
<evidence type="ECO:0000256" key="16">
    <source>
        <dbReference type="SAM" id="SignalP"/>
    </source>
</evidence>
<evidence type="ECO:0000259" key="18">
    <source>
        <dbReference type="Pfam" id="PF23598"/>
    </source>
</evidence>
<dbReference type="SMART" id="SM00369">
    <property type="entry name" value="LRR_TYP"/>
    <property type="match status" value="14"/>
</dbReference>
<dbReference type="InterPro" id="IPR029028">
    <property type="entry name" value="Alpha/beta_knot_MTases"/>
</dbReference>
<evidence type="ECO:0000256" key="8">
    <source>
        <dbReference type="ARBA" id="ARBA00022729"/>
    </source>
</evidence>
<dbReference type="InterPro" id="IPR003591">
    <property type="entry name" value="Leu-rich_rpt_typical-subtyp"/>
</dbReference>
<sequence length="1118" mass="121322">MANPRRSTHLWLTGILLLFVVATPASAKGCIEVERDALLAFRARIVDPSHRLSSWRRRVDCCRWKGVVCDNSTGRVVELNLENSADSTFDSIQAALGGEITPALLSLTHLDRLDLNHNDFGGSPIPAFLGSFPRLTYLNLSWSNFTGAIPPQLGNLSSLRSLDLHSYGLSTDGLHWLSRLSSLRYLDMSGVNLSMASHDWLQAVNMLSSLEELHLPYCGLTDLPSSLSHVNLTALSTLDLRGNPFNSIFPSWLPELRSLSYLALSDSELHGELPAGMGRLTRLTQLDLSANSLSGPLPAEIWSSRSLTSIDLSFNSFRGPMQVEAGNWSSLAQVSLINCSLTGRIPAAIGSLTRLSELHLSGNLLSGPIPAEIGNLTSLTSLDLGHNSLSGSVPPEIGKLSNLTYLDLSLNSLKGTMSELHFANLAKLDTLYLYRNSLDIAIGHDWNPPFQLEVIGLDSCKLGPSFPGWLRSQESMADLNLSNTSIEDTLPDWFWNSSSSTFMIINLSHNKISGTLPASLENLTSLIFLNLSSNLFQGPVPLSPPFLQALDLSSNDLSGPLPSTFSPVSEYLFFSNNRINGSLPSDVCTLQQLFALDLSNNQISGEIPRCWQEPNELLFLNLANNNKLGGKIPDSIRNLTKLKFLHLNNNGLHGDLPPSLQSCSQLAVIDLGRNQFSGNIPPWIGQSFRYLEVLLLRSNMLSGTIPPQLGQLSNLQIIDLADNKLSGIIPSSFGNFSAIVSISKSMSSTVSTVENFELSSFVARESIALITKGGEQSFSSILHLVKSIDLSKNSLTGAIPTEIGDLSGLQTLNLSRNSIGGMIPSTIGGMKSLETLDLSFNDLTGAIPQSMSDLTSLNHLNLSYNNLSGAIPPGFQLQTLPASSYIGNAYLCGPPVSKSCHNETDETDEEEEEGLLGLSFYLGIALATNPKTLILRSAVVGGSARGKMVRPYGVKERKLKRRRAEESAPMVDEEEEVEVSDERVSDGDEKGIGNGGEIAEPEDERRVEEVVDQMPGIPVTAPVYGAKRPGVIFVLEKACLEVGKVGKALLAIFDSPLAKAGRLQAVYVKTEKGVLFEIKPYVRIPRTFKRFCGLMCKYNGSTTIFLLSVVYVGLINLI</sequence>
<comment type="similarity">
    <text evidence="2">Belongs to the class IV-like SAM-binding methyltransferase superfamily. RNA methyltransferase NEP1 family.</text>
</comment>
<keyword evidence="5" id="KW-0690">Ribosome biogenesis</keyword>
<dbReference type="FunFam" id="3.80.10.10:FF:000111">
    <property type="entry name" value="LRR receptor-like serine/threonine-protein kinase ERECTA"/>
    <property type="match status" value="1"/>
</dbReference>
<dbReference type="InterPro" id="IPR013210">
    <property type="entry name" value="LRR_N_plant-typ"/>
</dbReference>
<dbReference type="FunFam" id="3.80.10.10:FF:000095">
    <property type="entry name" value="LRR receptor-like serine/threonine-protein kinase GSO1"/>
    <property type="match status" value="2"/>
</dbReference>
<keyword evidence="9" id="KW-0699">rRNA-binding</keyword>
<evidence type="ECO:0000313" key="19">
    <source>
        <dbReference type="EMBL" id="RRT55280.1"/>
    </source>
</evidence>
<evidence type="ECO:0000313" key="20">
    <source>
        <dbReference type="Proteomes" id="UP000287651"/>
    </source>
</evidence>
<dbReference type="SMART" id="SM00365">
    <property type="entry name" value="LRR_SD22"/>
    <property type="match status" value="8"/>
</dbReference>
<keyword evidence="10" id="KW-0677">Repeat</keyword>
<feature type="domain" description="Disease resistance R13L4/SHOC-2-like LRR" evidence="18">
    <location>
        <begin position="326"/>
        <end position="478"/>
    </location>
</feature>
<feature type="chain" id="PRO_5019418868" evidence="16">
    <location>
        <begin position="28"/>
        <end position="1118"/>
    </location>
</feature>
<dbReference type="Proteomes" id="UP000287651">
    <property type="component" value="Unassembled WGS sequence"/>
</dbReference>
<dbReference type="Gene3D" id="3.40.1280.10">
    <property type="match status" value="1"/>
</dbReference>
<evidence type="ECO:0000256" key="6">
    <source>
        <dbReference type="ARBA" id="ARBA00022614"/>
    </source>
</evidence>
<reference evidence="19 20" key="1">
    <citation type="journal article" date="2014" name="Agronomy (Basel)">
        <title>A Draft Genome Sequence for Ensete ventricosum, the Drought-Tolerant Tree Against Hunger.</title>
        <authorList>
            <person name="Harrison J."/>
            <person name="Moore K.A."/>
            <person name="Paszkiewicz K."/>
            <person name="Jones T."/>
            <person name="Grant M."/>
            <person name="Ambacheew D."/>
            <person name="Muzemil S."/>
            <person name="Studholme D.J."/>
        </authorList>
    </citation>
    <scope>NUCLEOTIDE SEQUENCE [LARGE SCALE GENOMIC DNA]</scope>
</reference>